<dbReference type="Gramene" id="OPUNC09G08720.2">
    <property type="protein sequence ID" value="OPUNC09G08720.2"/>
    <property type="gene ID" value="OPUNC09G08720"/>
</dbReference>
<dbReference type="HOGENOM" id="CLU_2853719_0_0_1"/>
<sequence>MNTSWFYVVLFMERTLQLSKVTTVGRSGVMLGSSDVAPDEFCREVKVLQVSKADSRPIISQENNQ</sequence>
<dbReference type="EnsemblPlants" id="OPUNC09G08720.2">
    <property type="protein sequence ID" value="OPUNC09G08720.2"/>
    <property type="gene ID" value="OPUNC09G08720"/>
</dbReference>
<reference evidence="1" key="2">
    <citation type="submission" date="2018-05" db="EMBL/GenBank/DDBJ databases">
        <title>OpunRS2 (Oryza punctata Reference Sequence Version 2).</title>
        <authorList>
            <person name="Zhang J."/>
            <person name="Kudrna D."/>
            <person name="Lee S."/>
            <person name="Talag J."/>
            <person name="Welchert J."/>
            <person name="Wing R.A."/>
        </authorList>
    </citation>
    <scope>NUCLEOTIDE SEQUENCE [LARGE SCALE GENOMIC DNA]</scope>
</reference>
<dbReference type="Proteomes" id="UP000026962">
    <property type="component" value="Chromosome 9"/>
</dbReference>
<proteinExistence type="predicted"/>
<name>A0A0E0M162_ORYPU</name>
<reference evidence="1" key="1">
    <citation type="submission" date="2015-04" db="UniProtKB">
        <authorList>
            <consortium name="EnsemblPlants"/>
        </authorList>
    </citation>
    <scope>IDENTIFICATION</scope>
</reference>
<organism evidence="1">
    <name type="scientific">Oryza punctata</name>
    <name type="common">Red rice</name>
    <dbReference type="NCBI Taxonomy" id="4537"/>
    <lineage>
        <taxon>Eukaryota</taxon>
        <taxon>Viridiplantae</taxon>
        <taxon>Streptophyta</taxon>
        <taxon>Embryophyta</taxon>
        <taxon>Tracheophyta</taxon>
        <taxon>Spermatophyta</taxon>
        <taxon>Magnoliopsida</taxon>
        <taxon>Liliopsida</taxon>
        <taxon>Poales</taxon>
        <taxon>Poaceae</taxon>
        <taxon>BOP clade</taxon>
        <taxon>Oryzoideae</taxon>
        <taxon>Oryzeae</taxon>
        <taxon>Oryzinae</taxon>
        <taxon>Oryza</taxon>
    </lineage>
</organism>
<keyword evidence="2" id="KW-1185">Reference proteome</keyword>
<protein>
    <submittedName>
        <fullName evidence="1">Uncharacterized protein</fullName>
    </submittedName>
</protein>
<accession>A0A0E0M162</accession>
<dbReference type="AlphaFoldDB" id="A0A0E0M162"/>
<evidence type="ECO:0000313" key="1">
    <source>
        <dbReference type="EnsemblPlants" id="OPUNC09G08720.2"/>
    </source>
</evidence>
<evidence type="ECO:0000313" key="2">
    <source>
        <dbReference type="Proteomes" id="UP000026962"/>
    </source>
</evidence>